<protein>
    <submittedName>
        <fullName evidence="2">Uncharacterized protein</fullName>
    </submittedName>
</protein>
<feature type="non-terminal residue" evidence="2">
    <location>
        <position position="105"/>
    </location>
</feature>
<dbReference type="InterPro" id="IPR043502">
    <property type="entry name" value="DNA/RNA_pol_sf"/>
</dbReference>
<sequence length="105" mass="12466">MREQEEKPRLVINYKPLNKALKWIRIWLKDLLIIYDRLKKNPKAWSNNVLKAIKRIKEKDIGYGGVLTFDIVQILSGIYIVEFYYGKWNPARKNYATIAKEILAI</sequence>
<dbReference type="SUPFAM" id="SSF56672">
    <property type="entry name" value="DNA/RNA polymerases"/>
    <property type="match status" value="1"/>
</dbReference>
<evidence type="ECO:0000313" key="3">
    <source>
        <dbReference type="Proteomes" id="UP000824120"/>
    </source>
</evidence>
<keyword evidence="1" id="KW-1133">Transmembrane helix</keyword>
<evidence type="ECO:0000313" key="2">
    <source>
        <dbReference type="EMBL" id="KAG5568006.1"/>
    </source>
</evidence>
<proteinExistence type="predicted"/>
<dbReference type="OrthoDB" id="1300460at2759"/>
<keyword evidence="3" id="KW-1185">Reference proteome</keyword>
<keyword evidence="1" id="KW-0812">Transmembrane</keyword>
<evidence type="ECO:0000256" key="1">
    <source>
        <dbReference type="SAM" id="Phobius"/>
    </source>
</evidence>
<dbReference type="EMBL" id="JACXVP010000287">
    <property type="protein sequence ID" value="KAG5568006.1"/>
    <property type="molecule type" value="Genomic_DNA"/>
</dbReference>
<reference evidence="2" key="1">
    <citation type="submission" date="2020-09" db="EMBL/GenBank/DDBJ databases">
        <title>De no assembly of potato wild relative species, Solanum commersonii.</title>
        <authorList>
            <person name="Cho K."/>
        </authorList>
    </citation>
    <scope>NUCLEOTIDE SEQUENCE</scope>
    <source>
        <strain evidence="2">LZ3.2</strain>
        <tissue evidence="2">Leaf</tissue>
    </source>
</reference>
<gene>
    <name evidence="2" type="ORF">H5410_064981</name>
</gene>
<keyword evidence="1" id="KW-0472">Membrane</keyword>
<name>A0A9J5VYF7_SOLCO</name>
<dbReference type="Proteomes" id="UP000824120">
    <property type="component" value="Unassembled WGS sequence"/>
</dbReference>
<dbReference type="AlphaFoldDB" id="A0A9J5VYF7"/>
<feature type="transmembrane region" description="Helical" evidence="1">
    <location>
        <begin position="61"/>
        <end position="81"/>
    </location>
</feature>
<accession>A0A9J5VYF7</accession>
<comment type="caution">
    <text evidence="2">The sequence shown here is derived from an EMBL/GenBank/DDBJ whole genome shotgun (WGS) entry which is preliminary data.</text>
</comment>
<organism evidence="2 3">
    <name type="scientific">Solanum commersonii</name>
    <name type="common">Commerson's wild potato</name>
    <name type="synonym">Commerson's nightshade</name>
    <dbReference type="NCBI Taxonomy" id="4109"/>
    <lineage>
        <taxon>Eukaryota</taxon>
        <taxon>Viridiplantae</taxon>
        <taxon>Streptophyta</taxon>
        <taxon>Embryophyta</taxon>
        <taxon>Tracheophyta</taxon>
        <taxon>Spermatophyta</taxon>
        <taxon>Magnoliopsida</taxon>
        <taxon>eudicotyledons</taxon>
        <taxon>Gunneridae</taxon>
        <taxon>Pentapetalae</taxon>
        <taxon>asterids</taxon>
        <taxon>lamiids</taxon>
        <taxon>Solanales</taxon>
        <taxon>Solanaceae</taxon>
        <taxon>Solanoideae</taxon>
        <taxon>Solaneae</taxon>
        <taxon>Solanum</taxon>
    </lineage>
</organism>